<evidence type="ECO:0000313" key="1">
    <source>
        <dbReference type="EMBL" id="JAD21746.1"/>
    </source>
</evidence>
<reference evidence="1" key="2">
    <citation type="journal article" date="2015" name="Data Brief">
        <title>Shoot transcriptome of the giant reed, Arundo donax.</title>
        <authorList>
            <person name="Barrero R.A."/>
            <person name="Guerrero F.D."/>
            <person name="Moolhuijzen P."/>
            <person name="Goolsby J.A."/>
            <person name="Tidwell J."/>
            <person name="Bellgard S.E."/>
            <person name="Bellgard M.I."/>
        </authorList>
    </citation>
    <scope>NUCLEOTIDE SEQUENCE</scope>
    <source>
        <tissue evidence="1">Shoot tissue taken approximately 20 cm above the soil surface</tissue>
    </source>
</reference>
<sequence>MYKLPDLHHIDIMFKVSIRILLTFLERY</sequence>
<organism evidence="1">
    <name type="scientific">Arundo donax</name>
    <name type="common">Giant reed</name>
    <name type="synonym">Donax arundinaceus</name>
    <dbReference type="NCBI Taxonomy" id="35708"/>
    <lineage>
        <taxon>Eukaryota</taxon>
        <taxon>Viridiplantae</taxon>
        <taxon>Streptophyta</taxon>
        <taxon>Embryophyta</taxon>
        <taxon>Tracheophyta</taxon>
        <taxon>Spermatophyta</taxon>
        <taxon>Magnoliopsida</taxon>
        <taxon>Liliopsida</taxon>
        <taxon>Poales</taxon>
        <taxon>Poaceae</taxon>
        <taxon>PACMAD clade</taxon>
        <taxon>Arundinoideae</taxon>
        <taxon>Arundineae</taxon>
        <taxon>Arundo</taxon>
    </lineage>
</organism>
<name>A0A0A8Y6N1_ARUDO</name>
<reference evidence="1" key="1">
    <citation type="submission" date="2014-09" db="EMBL/GenBank/DDBJ databases">
        <authorList>
            <person name="Magalhaes I.L.F."/>
            <person name="Oliveira U."/>
            <person name="Santos F.R."/>
            <person name="Vidigal T.H.D.A."/>
            <person name="Brescovit A.D."/>
            <person name="Santos A.J."/>
        </authorList>
    </citation>
    <scope>NUCLEOTIDE SEQUENCE</scope>
    <source>
        <tissue evidence="1">Shoot tissue taken approximately 20 cm above the soil surface</tissue>
    </source>
</reference>
<dbReference type="AlphaFoldDB" id="A0A0A8Y6N1"/>
<protein>
    <submittedName>
        <fullName evidence="1">Uncharacterized protein</fullName>
    </submittedName>
</protein>
<dbReference type="EMBL" id="GBRH01276149">
    <property type="protein sequence ID" value="JAD21746.1"/>
    <property type="molecule type" value="Transcribed_RNA"/>
</dbReference>
<proteinExistence type="predicted"/>
<accession>A0A0A8Y6N1</accession>